<comment type="caution">
    <text evidence="1">The sequence shown here is derived from an EMBL/GenBank/DDBJ whole genome shotgun (WGS) entry which is preliminary data.</text>
</comment>
<dbReference type="Proteomes" id="UP001296706">
    <property type="component" value="Unassembled WGS sequence"/>
</dbReference>
<dbReference type="RefSeq" id="WP_169398907.1">
    <property type="nucleotide sequence ID" value="NZ_BAAAJH010000016.1"/>
</dbReference>
<gene>
    <name evidence="1" type="ORF">HF577_27685</name>
</gene>
<sequence length="245" mass="26546">MDTAAVIADAMTDYLLASGTNQAPATRAPAHMAAWLEARGYRIVRSPAPRPVDPGDRDEIARIVSTVDWESTGVASANRTEVVRRLVEAVKSAATASADRRRTWMGVRYPSRFRPTIVPTSKACSDRAADAPEPDADDANAPTCSSLCPCSIELPGSRHEPAPLRSVRALRPVPDTGEETTRRANVDLPEPIRLAERDTHKLTWTGGVHLFGRRILVVPGRTLDHPEDARAHAAAVLAAAERMRP</sequence>
<dbReference type="EMBL" id="JAAXKY010000118">
    <property type="protein sequence ID" value="NMH80859.1"/>
    <property type="molecule type" value="Genomic_DNA"/>
</dbReference>
<keyword evidence="2" id="KW-1185">Reference proteome</keyword>
<reference evidence="1 2" key="1">
    <citation type="submission" date="2020-04" db="EMBL/GenBank/DDBJ databases">
        <authorList>
            <person name="Klaysubun C."/>
            <person name="Duangmal K."/>
            <person name="Lipun K."/>
        </authorList>
    </citation>
    <scope>NUCLEOTIDE SEQUENCE [LARGE SCALE GENOMIC DNA]</scope>
    <source>
        <strain evidence="1 2">JCM 11839</strain>
    </source>
</reference>
<protein>
    <submittedName>
        <fullName evidence="1">Uncharacterized protein</fullName>
    </submittedName>
</protein>
<organism evidence="1 2">
    <name type="scientific">Pseudonocardia xinjiangensis</name>
    <dbReference type="NCBI Taxonomy" id="75289"/>
    <lineage>
        <taxon>Bacteria</taxon>
        <taxon>Bacillati</taxon>
        <taxon>Actinomycetota</taxon>
        <taxon>Actinomycetes</taxon>
        <taxon>Pseudonocardiales</taxon>
        <taxon>Pseudonocardiaceae</taxon>
        <taxon>Pseudonocardia</taxon>
    </lineage>
</organism>
<accession>A0ABX1RLT1</accession>
<name>A0ABX1RLT1_9PSEU</name>
<evidence type="ECO:0000313" key="2">
    <source>
        <dbReference type="Proteomes" id="UP001296706"/>
    </source>
</evidence>
<evidence type="ECO:0000313" key="1">
    <source>
        <dbReference type="EMBL" id="NMH80859.1"/>
    </source>
</evidence>
<proteinExistence type="predicted"/>